<comment type="similarity">
    <text evidence="1">Belongs to the AfsR/DnrI/RedD regulatory family.</text>
</comment>
<gene>
    <name evidence="8" type="ORF">CF165_21055</name>
</gene>
<dbReference type="Gene3D" id="1.10.10.10">
    <property type="entry name" value="Winged helix-like DNA-binding domain superfamily/Winged helix DNA-binding domain"/>
    <property type="match status" value="1"/>
</dbReference>
<dbReference type="PROSITE" id="PS50005">
    <property type="entry name" value="TPR"/>
    <property type="match status" value="2"/>
</dbReference>
<dbReference type="AlphaFoldDB" id="A0A229T3R4"/>
<dbReference type="Pfam" id="PF00486">
    <property type="entry name" value="Trans_reg_C"/>
    <property type="match status" value="1"/>
</dbReference>
<evidence type="ECO:0000313" key="8">
    <source>
        <dbReference type="EMBL" id="OXM65877.1"/>
    </source>
</evidence>
<dbReference type="InterPro" id="IPR005158">
    <property type="entry name" value="BTAD"/>
</dbReference>
<feature type="repeat" description="TPR" evidence="5">
    <location>
        <begin position="718"/>
        <end position="751"/>
    </location>
</feature>
<feature type="DNA-binding region" description="OmpR/PhoB-type" evidence="6">
    <location>
        <begin position="1"/>
        <end position="99"/>
    </location>
</feature>
<dbReference type="Gene3D" id="3.40.50.300">
    <property type="entry name" value="P-loop containing nucleotide triphosphate hydrolases"/>
    <property type="match status" value="1"/>
</dbReference>
<evidence type="ECO:0000313" key="9">
    <source>
        <dbReference type="Proteomes" id="UP000215199"/>
    </source>
</evidence>
<dbReference type="CDD" id="cd15831">
    <property type="entry name" value="BTAD"/>
    <property type="match status" value="1"/>
</dbReference>
<dbReference type="SUPFAM" id="SSF46894">
    <property type="entry name" value="C-terminal effector domain of the bipartite response regulators"/>
    <property type="match status" value="1"/>
</dbReference>
<dbReference type="PANTHER" id="PTHR35807">
    <property type="entry name" value="TRANSCRIPTIONAL REGULATOR REDD-RELATED"/>
    <property type="match status" value="1"/>
</dbReference>
<dbReference type="InterPro" id="IPR051677">
    <property type="entry name" value="AfsR-DnrI-RedD_regulator"/>
</dbReference>
<keyword evidence="5" id="KW-0802">TPR repeat</keyword>
<dbReference type="GO" id="GO:0000160">
    <property type="term" value="P:phosphorelay signal transduction system"/>
    <property type="evidence" value="ECO:0007669"/>
    <property type="project" value="InterPro"/>
</dbReference>
<keyword evidence="2" id="KW-0805">Transcription regulation</keyword>
<accession>A0A229T3R4</accession>
<evidence type="ECO:0000256" key="5">
    <source>
        <dbReference type="PROSITE-ProRule" id="PRU00339"/>
    </source>
</evidence>
<organism evidence="8 9">
    <name type="scientific">Amycolatopsis vastitatis</name>
    <dbReference type="NCBI Taxonomy" id="1905142"/>
    <lineage>
        <taxon>Bacteria</taxon>
        <taxon>Bacillati</taxon>
        <taxon>Actinomycetota</taxon>
        <taxon>Actinomycetes</taxon>
        <taxon>Pseudonocardiales</taxon>
        <taxon>Pseudonocardiaceae</taxon>
        <taxon>Amycolatopsis</taxon>
    </lineage>
</organism>
<dbReference type="OrthoDB" id="4507225at2"/>
<dbReference type="PROSITE" id="PS51755">
    <property type="entry name" value="OMPR_PHOB"/>
    <property type="match status" value="1"/>
</dbReference>
<dbReference type="SMART" id="SM00028">
    <property type="entry name" value="TPR"/>
    <property type="match status" value="8"/>
</dbReference>
<reference evidence="9" key="1">
    <citation type="submission" date="2017-07" db="EMBL/GenBank/DDBJ databases">
        <title>Comparative genome mining reveals phylogenetic distribution patterns of secondary metabolites in Amycolatopsis.</title>
        <authorList>
            <person name="Adamek M."/>
            <person name="Alanjary M."/>
            <person name="Sales-Ortells H."/>
            <person name="Goodfellow M."/>
            <person name="Bull A.T."/>
            <person name="Kalinowski J."/>
            <person name="Ziemert N."/>
        </authorList>
    </citation>
    <scope>NUCLEOTIDE SEQUENCE [LARGE SCALE GENOMIC DNA]</scope>
    <source>
        <strain evidence="9">H5</strain>
    </source>
</reference>
<evidence type="ECO:0000256" key="6">
    <source>
        <dbReference type="PROSITE-ProRule" id="PRU01091"/>
    </source>
</evidence>
<proteinExistence type="inferred from homology"/>
<dbReference type="InterPro" id="IPR027417">
    <property type="entry name" value="P-loop_NTPase"/>
</dbReference>
<dbReference type="InterPro" id="IPR036388">
    <property type="entry name" value="WH-like_DNA-bd_sf"/>
</dbReference>
<dbReference type="EMBL" id="NMUL01000021">
    <property type="protein sequence ID" value="OXM65877.1"/>
    <property type="molecule type" value="Genomic_DNA"/>
</dbReference>
<keyword evidence="3 6" id="KW-0238">DNA-binding</keyword>
<dbReference type="SMART" id="SM00862">
    <property type="entry name" value="Trans_reg_C"/>
    <property type="match status" value="1"/>
</dbReference>
<comment type="caution">
    <text evidence="8">The sequence shown here is derived from an EMBL/GenBank/DDBJ whole genome shotgun (WGS) entry which is preliminary data.</text>
</comment>
<sequence length="1048" mass="112760">MTGRREPDIDLRVLGPFEAEAGGVLLDPGGPRLRAVLALLTAYAGRPVSVPVFVAELWGPEAPPDAERTVRTYVSRLRRALAPMAGLIGTRAPGYVLLAPESVDAVRFRRLARDGHTALADGAAEVGRERLTSALGLWRGTAYAEFDGIAALEAERTRLARVRLDAVQDRVDADLLAGLGGELVAELTDLTAAHSAHERLWGQLMTALYRAGRQADALETFRRARYELVEHAGVEPSPALTDIQRRILAHDPRLLAAQTAAPGPGRAAVPARPAQLPPVVPQFTGRQAELAALDAAAEQAGTAAVLAVCGTAGVGKTALVVHWAHRAAARFPDGQLYVNLQGFDPGGVLPAEEALRGFLTAFGVPAEHQPGTLQTQVALYRSLTADKRVLVVLDNARDAAHVRPLLPGGPGSTVAITSRDDLAGLVARDGARRIGLDVLGPGEAVELLRQLVGDRVAGPAELEDLAAHCARLPLALRVAAELVVRRGRVGLEDLADERRRLDQLEAGADSATAVRAVFSWSERHLPPAANRLFWLLGLHPGQDAGTEAVAALAGTDAHGGRLLLDVLRGAHLVEASGTDRWTMHDLLRAFARERAHQRLTEADRRSALKNLYEFYLSAALAAMDVVFPETVRWRRDDAEPGKPSPASAVAAKAWLDTERLTLVAITRTADGELAGYAVKLARAIEGYLSVGYHNADAFSVHRRALSAAERLGDPAGQARGLLELGRSHARSGAYGDADEHYRRALELFRQLGDRGGEARTLTALGHNEGRVRRYHDALASYGRALALSREVGDRVQEAVALASIGQVQHGMGRHEEAVSCYRQAAEIYAETGQRVGQGRILNDLGNALQSYGQLREAYDHHERALRILHDIGDRAAESIARTDLGRILSRWGRHTEAFEHHRQAIAVFREIGDPVGETEVLVNLGIAHEHTGRHREAADAHQQAQTLAAKLGDRRFECAALNGLGRAACASGRSAEALSHHEQALTHARAMEDRELEARSLDGLAAVHARTGAVTEAHRLWAAALAIYDDLRMPEAAEVRERLIADGP</sequence>
<keyword evidence="4" id="KW-0804">Transcription</keyword>
<dbReference type="GO" id="GO:0003677">
    <property type="term" value="F:DNA binding"/>
    <property type="evidence" value="ECO:0007669"/>
    <property type="project" value="UniProtKB-UniRule"/>
</dbReference>
<dbReference type="InterPro" id="IPR019734">
    <property type="entry name" value="TPR_rpt"/>
</dbReference>
<evidence type="ECO:0000256" key="3">
    <source>
        <dbReference type="ARBA" id="ARBA00023125"/>
    </source>
</evidence>
<feature type="domain" description="OmpR/PhoB-type" evidence="7">
    <location>
        <begin position="1"/>
        <end position="99"/>
    </location>
</feature>
<dbReference type="InterPro" id="IPR011990">
    <property type="entry name" value="TPR-like_helical_dom_sf"/>
</dbReference>
<name>A0A229T3R4_9PSEU</name>
<dbReference type="RefSeq" id="WP_093949239.1">
    <property type="nucleotide sequence ID" value="NZ_NMUL01000021.1"/>
</dbReference>
<evidence type="ECO:0000259" key="7">
    <source>
        <dbReference type="PROSITE" id="PS51755"/>
    </source>
</evidence>
<dbReference type="Pfam" id="PF03704">
    <property type="entry name" value="BTAD"/>
    <property type="match status" value="1"/>
</dbReference>
<dbReference type="InterPro" id="IPR016032">
    <property type="entry name" value="Sig_transdc_resp-reg_C-effctor"/>
</dbReference>
<evidence type="ECO:0000256" key="2">
    <source>
        <dbReference type="ARBA" id="ARBA00023015"/>
    </source>
</evidence>
<dbReference type="SMART" id="SM01043">
    <property type="entry name" value="BTAD"/>
    <property type="match status" value="1"/>
</dbReference>
<dbReference type="Pfam" id="PF13424">
    <property type="entry name" value="TPR_12"/>
    <property type="match status" value="3"/>
</dbReference>
<dbReference type="GO" id="GO:0043531">
    <property type="term" value="F:ADP binding"/>
    <property type="evidence" value="ECO:0007669"/>
    <property type="project" value="InterPro"/>
</dbReference>
<dbReference type="Proteomes" id="UP000215199">
    <property type="component" value="Unassembled WGS sequence"/>
</dbReference>
<protein>
    <submittedName>
        <fullName evidence="8">AfsR family transcriptional regulator</fullName>
    </submittedName>
</protein>
<keyword evidence="9" id="KW-1185">Reference proteome</keyword>
<evidence type="ECO:0000256" key="4">
    <source>
        <dbReference type="ARBA" id="ARBA00023163"/>
    </source>
</evidence>
<dbReference type="PANTHER" id="PTHR35807:SF1">
    <property type="entry name" value="TRANSCRIPTIONAL REGULATOR REDD"/>
    <property type="match status" value="1"/>
</dbReference>
<dbReference type="SUPFAM" id="SSF52540">
    <property type="entry name" value="P-loop containing nucleoside triphosphate hydrolases"/>
    <property type="match status" value="1"/>
</dbReference>
<dbReference type="PRINTS" id="PR00364">
    <property type="entry name" value="DISEASERSIST"/>
</dbReference>
<dbReference type="InterPro" id="IPR001867">
    <property type="entry name" value="OmpR/PhoB-type_DNA-bd"/>
</dbReference>
<dbReference type="GO" id="GO:0006355">
    <property type="term" value="P:regulation of DNA-templated transcription"/>
    <property type="evidence" value="ECO:0007669"/>
    <property type="project" value="InterPro"/>
</dbReference>
<feature type="repeat" description="TPR" evidence="5">
    <location>
        <begin position="798"/>
        <end position="831"/>
    </location>
</feature>
<dbReference type="Gene3D" id="1.25.40.10">
    <property type="entry name" value="Tetratricopeptide repeat domain"/>
    <property type="match status" value="3"/>
</dbReference>
<dbReference type="SUPFAM" id="SSF48452">
    <property type="entry name" value="TPR-like"/>
    <property type="match status" value="3"/>
</dbReference>
<evidence type="ECO:0000256" key="1">
    <source>
        <dbReference type="ARBA" id="ARBA00005820"/>
    </source>
</evidence>